<feature type="compositionally biased region" description="Low complexity" evidence="6">
    <location>
        <begin position="203"/>
        <end position="215"/>
    </location>
</feature>
<reference evidence="8 9" key="1">
    <citation type="journal article" date="2023" name="Mol. Biol. Evol.">
        <title>Genomics of Secondarily Temperate Adaptation in the Only Non-Antarctic Icefish.</title>
        <authorList>
            <person name="Rivera-Colon A.G."/>
            <person name="Rayamajhi N."/>
            <person name="Minhas B.F."/>
            <person name="Madrigal G."/>
            <person name="Bilyk K.T."/>
            <person name="Yoon V."/>
            <person name="Hune M."/>
            <person name="Gregory S."/>
            <person name="Cheng C.H.C."/>
            <person name="Catchen J.M."/>
        </authorList>
    </citation>
    <scope>NUCLEOTIDE SEQUENCE [LARGE SCALE GENOMIC DNA]</scope>
    <source>
        <strain evidence="8">JC2023a</strain>
    </source>
</reference>
<evidence type="ECO:0000256" key="7">
    <source>
        <dbReference type="SAM" id="SignalP"/>
    </source>
</evidence>
<dbReference type="EMBL" id="JAULUE010002060">
    <property type="protein sequence ID" value="KAK5885642.1"/>
    <property type="molecule type" value="Genomic_DNA"/>
</dbReference>
<evidence type="ECO:0000256" key="5">
    <source>
        <dbReference type="ARBA" id="ARBA00023157"/>
    </source>
</evidence>
<dbReference type="AlphaFoldDB" id="A0AAN8BIY7"/>
<evidence type="ECO:0000256" key="3">
    <source>
        <dbReference type="ARBA" id="ARBA00022729"/>
    </source>
</evidence>
<dbReference type="InterPro" id="IPR036383">
    <property type="entry name" value="TSP1_rpt_sf"/>
</dbReference>
<evidence type="ECO:0000256" key="6">
    <source>
        <dbReference type="SAM" id="MobiDB-lite"/>
    </source>
</evidence>
<comment type="subcellular location">
    <subcellularLocation>
        <location evidence="1">Secreted</location>
    </subcellularLocation>
</comment>
<dbReference type="InterPro" id="IPR049536">
    <property type="entry name" value="CFP_TSR-0"/>
</dbReference>
<dbReference type="SUPFAM" id="SSF82895">
    <property type="entry name" value="TSP-1 type 1 repeat"/>
    <property type="match status" value="7"/>
</dbReference>
<sequence>MEVLKVLLVLAPLLQHSECVRCFARFDLALGQCDEELGEVDEDDCCLNPHSGFQATGGVCQSCGSPCVWSPWSPWSECSVLCGDGVTMRRRKCFGIGECEDADNLQTIPCNNTCCNGEGWATWLPWSPCSVSCAGGGVRRKERECSAPPQCPSACSGVSQKVEACPSLRTCPVHGGWTLWSDWSLCSGSCIDVAVPTRRRTRSCSSPAPSSDTAPQGTACPGDPLQSESCSQLPNCPVDGGWGAWSQPGPCSVSCGDGLQLSIRTCDSPAPKYGGRFCDGPSTKSIVCQSPCPVDGFWSGWSVWGECSSSCVPEGQSAVRTRHRSCSNPAPSSSPPGNSCSGEDTETDTCTNLPHCAVDGGWGSWSDFPPCPVTCGVGLQLSDRRCDSPAPKHGGQPCAGEDHRTSVCNTNAHCPVDGLWSQWSQWSPCRDAFRGKDIRCLKIGGRQSRERRCLHRAHNGSICSGVALTDARVCYDVDKCSIKGSWDGWEEWGLCPLPCGGASERVRAKFCKPDYSDYRPTIGLQQANATFFGTPRGVCGPPPEGGLQQVQPCLNVPACPRALG</sequence>
<dbReference type="Pfam" id="PF18487">
    <property type="entry name" value="TSR"/>
    <property type="match status" value="1"/>
</dbReference>
<evidence type="ECO:0000313" key="8">
    <source>
        <dbReference type="EMBL" id="KAK5885642.1"/>
    </source>
</evidence>
<proteinExistence type="predicted"/>
<dbReference type="Pfam" id="PF00090">
    <property type="entry name" value="TSP_1"/>
    <property type="match status" value="6"/>
</dbReference>
<keyword evidence="4" id="KW-0677">Repeat</keyword>
<dbReference type="InterPro" id="IPR054019">
    <property type="entry name" value="CFP_TSR_C"/>
</dbReference>
<protein>
    <recommendedName>
        <fullName evidence="10">Properdin</fullName>
    </recommendedName>
</protein>
<organism evidence="8 9">
    <name type="scientific">Champsocephalus esox</name>
    <name type="common">pike icefish</name>
    <dbReference type="NCBI Taxonomy" id="159716"/>
    <lineage>
        <taxon>Eukaryota</taxon>
        <taxon>Metazoa</taxon>
        <taxon>Chordata</taxon>
        <taxon>Craniata</taxon>
        <taxon>Vertebrata</taxon>
        <taxon>Euteleostomi</taxon>
        <taxon>Actinopterygii</taxon>
        <taxon>Neopterygii</taxon>
        <taxon>Teleostei</taxon>
        <taxon>Neoteleostei</taxon>
        <taxon>Acanthomorphata</taxon>
        <taxon>Eupercaria</taxon>
        <taxon>Perciformes</taxon>
        <taxon>Notothenioidei</taxon>
        <taxon>Channichthyidae</taxon>
        <taxon>Champsocephalus</taxon>
    </lineage>
</organism>
<evidence type="ECO:0000256" key="2">
    <source>
        <dbReference type="ARBA" id="ARBA00022525"/>
    </source>
</evidence>
<feature type="chain" id="PRO_5042868585" description="Properdin" evidence="7">
    <location>
        <begin position="20"/>
        <end position="564"/>
    </location>
</feature>
<keyword evidence="9" id="KW-1185">Reference proteome</keyword>
<keyword evidence="5" id="KW-1015">Disulfide bond</keyword>
<name>A0AAN8BIY7_9TELE</name>
<dbReference type="InterPro" id="IPR000884">
    <property type="entry name" value="TSP1_rpt"/>
</dbReference>
<feature type="signal peptide" evidence="7">
    <location>
        <begin position="1"/>
        <end position="19"/>
    </location>
</feature>
<dbReference type="PROSITE" id="PS50092">
    <property type="entry name" value="TSP1"/>
    <property type="match status" value="7"/>
</dbReference>
<dbReference type="Gene3D" id="2.20.100.10">
    <property type="entry name" value="Thrombospondin type-1 (TSP1) repeat"/>
    <property type="match status" value="8"/>
</dbReference>
<evidence type="ECO:0008006" key="10">
    <source>
        <dbReference type="Google" id="ProtNLM"/>
    </source>
</evidence>
<keyword evidence="3 7" id="KW-0732">Signal</keyword>
<dbReference type="Pfam" id="PF22195">
    <property type="entry name" value="TSP1_CFP_C"/>
    <property type="match status" value="1"/>
</dbReference>
<gene>
    <name evidence="8" type="ORF">CesoFtcFv8_019337</name>
</gene>
<keyword evidence="2" id="KW-0964">Secreted</keyword>
<dbReference type="SMART" id="SM00209">
    <property type="entry name" value="TSP1"/>
    <property type="match status" value="8"/>
</dbReference>
<evidence type="ECO:0000256" key="4">
    <source>
        <dbReference type="ARBA" id="ARBA00022737"/>
    </source>
</evidence>
<dbReference type="Proteomes" id="UP001335648">
    <property type="component" value="Unassembled WGS sequence"/>
</dbReference>
<dbReference type="PANTHER" id="PTHR22906">
    <property type="entry name" value="PROPERDIN"/>
    <property type="match status" value="1"/>
</dbReference>
<dbReference type="FunFam" id="2.20.100.10:FF:000001">
    <property type="entry name" value="semaphorin-5A isoform X1"/>
    <property type="match status" value="3"/>
</dbReference>
<feature type="region of interest" description="Disordered" evidence="6">
    <location>
        <begin position="201"/>
        <end position="226"/>
    </location>
</feature>
<dbReference type="InterPro" id="IPR052065">
    <property type="entry name" value="Compl_asym_regulator"/>
</dbReference>
<comment type="caution">
    <text evidence="8">The sequence shown here is derived from an EMBL/GenBank/DDBJ whole genome shotgun (WGS) entry which is preliminary data.</text>
</comment>
<dbReference type="PRINTS" id="PR01705">
    <property type="entry name" value="TSP1REPEAT"/>
</dbReference>
<accession>A0AAN8BIY7</accession>
<dbReference type="PANTHER" id="PTHR22906:SF43">
    <property type="entry name" value="PROPERDIN"/>
    <property type="match status" value="1"/>
</dbReference>
<evidence type="ECO:0000256" key="1">
    <source>
        <dbReference type="ARBA" id="ARBA00004613"/>
    </source>
</evidence>
<evidence type="ECO:0000313" key="9">
    <source>
        <dbReference type="Proteomes" id="UP001335648"/>
    </source>
</evidence>